<accession>A0ACB8UKX3</accession>
<dbReference type="EMBL" id="MU274900">
    <property type="protein sequence ID" value="KAI0094330.1"/>
    <property type="molecule type" value="Genomic_DNA"/>
</dbReference>
<sequence length="346" mass="39003">MTDTANNQNQVEERRHPTLYFEDGDIAISATSKAKEYIEFYRIDKIFLARHSPIFKDMLSLGKNNSESHNERYDGVPRVHLHDDAEDVAGFIGALYNMATLPLSKPCRDTPRKVEGIMRLAVKYDVEGIRTVILRHIESEWPQTLSEWELLEREKRSFCELKLADPGPRNSKGAVAVEPPDPALAVRFGVEFNCPKILPAAFYELATECSTYSEPVTWDCLHAPDLLALVKGKQSLARCWSDMAYQISIIGGSYCVKRGFDIVDVPATPCKKYGTNYVSEALEEQCTLTDPLGLLYRLGTSLSDDHRDGVFCCVETYEAILKLVKAEAEVIWKSLPQYFGFSDLLS</sequence>
<name>A0ACB8UKX3_9APHY</name>
<keyword evidence="2" id="KW-1185">Reference proteome</keyword>
<protein>
    <submittedName>
        <fullName evidence="1">Uncharacterized protein</fullName>
    </submittedName>
</protein>
<comment type="caution">
    <text evidence="1">The sequence shown here is derived from an EMBL/GenBank/DDBJ whole genome shotgun (WGS) entry which is preliminary data.</text>
</comment>
<evidence type="ECO:0000313" key="2">
    <source>
        <dbReference type="Proteomes" id="UP001055072"/>
    </source>
</evidence>
<gene>
    <name evidence="1" type="ORF">BDY19DRAFT_881172</name>
</gene>
<organism evidence="1 2">
    <name type="scientific">Irpex rosettiformis</name>
    <dbReference type="NCBI Taxonomy" id="378272"/>
    <lineage>
        <taxon>Eukaryota</taxon>
        <taxon>Fungi</taxon>
        <taxon>Dikarya</taxon>
        <taxon>Basidiomycota</taxon>
        <taxon>Agaricomycotina</taxon>
        <taxon>Agaricomycetes</taxon>
        <taxon>Polyporales</taxon>
        <taxon>Irpicaceae</taxon>
        <taxon>Irpex</taxon>
    </lineage>
</organism>
<reference evidence="1" key="1">
    <citation type="journal article" date="2021" name="Environ. Microbiol.">
        <title>Gene family expansions and transcriptome signatures uncover fungal adaptations to wood decay.</title>
        <authorList>
            <person name="Hage H."/>
            <person name="Miyauchi S."/>
            <person name="Viragh M."/>
            <person name="Drula E."/>
            <person name="Min B."/>
            <person name="Chaduli D."/>
            <person name="Navarro D."/>
            <person name="Favel A."/>
            <person name="Norest M."/>
            <person name="Lesage-Meessen L."/>
            <person name="Balint B."/>
            <person name="Merenyi Z."/>
            <person name="de Eugenio L."/>
            <person name="Morin E."/>
            <person name="Martinez A.T."/>
            <person name="Baldrian P."/>
            <person name="Stursova M."/>
            <person name="Martinez M.J."/>
            <person name="Novotny C."/>
            <person name="Magnuson J.K."/>
            <person name="Spatafora J.W."/>
            <person name="Maurice S."/>
            <person name="Pangilinan J."/>
            <person name="Andreopoulos W."/>
            <person name="LaButti K."/>
            <person name="Hundley H."/>
            <person name="Na H."/>
            <person name="Kuo A."/>
            <person name="Barry K."/>
            <person name="Lipzen A."/>
            <person name="Henrissat B."/>
            <person name="Riley R."/>
            <person name="Ahrendt S."/>
            <person name="Nagy L.G."/>
            <person name="Grigoriev I.V."/>
            <person name="Martin F."/>
            <person name="Rosso M.N."/>
        </authorList>
    </citation>
    <scope>NUCLEOTIDE SEQUENCE</scope>
    <source>
        <strain evidence="1">CBS 384.51</strain>
    </source>
</reference>
<dbReference type="Proteomes" id="UP001055072">
    <property type="component" value="Unassembled WGS sequence"/>
</dbReference>
<proteinExistence type="predicted"/>
<evidence type="ECO:0000313" key="1">
    <source>
        <dbReference type="EMBL" id="KAI0094330.1"/>
    </source>
</evidence>